<evidence type="ECO:0000256" key="1">
    <source>
        <dbReference type="SAM" id="Phobius"/>
    </source>
</evidence>
<feature type="transmembrane region" description="Helical" evidence="1">
    <location>
        <begin position="288"/>
        <end position="309"/>
    </location>
</feature>
<feature type="transmembrane region" description="Helical" evidence="1">
    <location>
        <begin position="203"/>
        <end position="225"/>
    </location>
</feature>
<keyword evidence="1" id="KW-1133">Transmembrane helix</keyword>
<accession>A0A9D2UV59</accession>
<reference evidence="2" key="2">
    <citation type="submission" date="2021-09" db="EMBL/GenBank/DDBJ databases">
        <authorList>
            <person name="Gilroy R."/>
        </authorList>
    </citation>
    <scope>NUCLEOTIDE SEQUENCE</scope>
    <source>
        <strain evidence="2">ChiGjej6B6-11269</strain>
    </source>
</reference>
<proteinExistence type="predicted"/>
<protein>
    <submittedName>
        <fullName evidence="2">Uncharacterized protein</fullName>
    </submittedName>
</protein>
<evidence type="ECO:0000313" key="2">
    <source>
        <dbReference type="EMBL" id="HJF64671.1"/>
    </source>
</evidence>
<comment type="caution">
    <text evidence="2">The sequence shown here is derived from an EMBL/GenBank/DDBJ whole genome shotgun (WGS) entry which is preliminary data.</text>
</comment>
<feature type="transmembrane region" description="Helical" evidence="1">
    <location>
        <begin position="231"/>
        <end position="255"/>
    </location>
</feature>
<name>A0A9D2UV59_9ACTN</name>
<feature type="transmembrane region" description="Helical" evidence="1">
    <location>
        <begin position="262"/>
        <end position="282"/>
    </location>
</feature>
<dbReference type="AlphaFoldDB" id="A0A9D2UV59"/>
<dbReference type="EMBL" id="DYWI01000016">
    <property type="protein sequence ID" value="HJF64671.1"/>
    <property type="molecule type" value="Genomic_DNA"/>
</dbReference>
<evidence type="ECO:0000313" key="3">
    <source>
        <dbReference type="Proteomes" id="UP000786989"/>
    </source>
</evidence>
<keyword evidence="1" id="KW-0472">Membrane</keyword>
<gene>
    <name evidence="2" type="ORF">K8U77_00945</name>
</gene>
<keyword evidence="1" id="KW-0812">Transmembrane</keyword>
<dbReference type="Proteomes" id="UP000786989">
    <property type="component" value="Unassembled WGS sequence"/>
</dbReference>
<organism evidence="2 3">
    <name type="scientific">Slackia equolifaciens</name>
    <dbReference type="NCBI Taxonomy" id="498718"/>
    <lineage>
        <taxon>Bacteria</taxon>
        <taxon>Bacillati</taxon>
        <taxon>Actinomycetota</taxon>
        <taxon>Coriobacteriia</taxon>
        <taxon>Eggerthellales</taxon>
        <taxon>Eggerthellaceae</taxon>
        <taxon>Slackia</taxon>
    </lineage>
</organism>
<feature type="transmembrane region" description="Helical" evidence="1">
    <location>
        <begin position="159"/>
        <end position="182"/>
    </location>
</feature>
<reference evidence="2" key="1">
    <citation type="journal article" date="2021" name="PeerJ">
        <title>Extensive microbial diversity within the chicken gut microbiome revealed by metagenomics and culture.</title>
        <authorList>
            <person name="Gilroy R."/>
            <person name="Ravi A."/>
            <person name="Getino M."/>
            <person name="Pursley I."/>
            <person name="Horton D.L."/>
            <person name="Alikhan N.F."/>
            <person name="Baker D."/>
            <person name="Gharbi K."/>
            <person name="Hall N."/>
            <person name="Watson M."/>
            <person name="Adriaenssens E.M."/>
            <person name="Foster-Nyarko E."/>
            <person name="Jarju S."/>
            <person name="Secka A."/>
            <person name="Antonio M."/>
            <person name="Oren A."/>
            <person name="Chaudhuri R.R."/>
            <person name="La Ragione R."/>
            <person name="Hildebrand F."/>
            <person name="Pallen M.J."/>
        </authorList>
    </citation>
    <scope>NUCLEOTIDE SEQUENCE</scope>
    <source>
        <strain evidence="2">ChiGjej6B6-11269</strain>
    </source>
</reference>
<sequence length="343" mass="36032">MRRRIRGVEQALAEHYRAERQRIAVEAREHGTGCAPESFVRMLGQGQKAHLPRADRRAFELGQRRANEEGRVLDAGKGCEVAPAPDARKGREVAPAPDALAAAPEKSVATPYDRSAASVARFLPFAASQVRFVPKMVWASQLVMVAIVLVTCAFNERAGFSACALSVFGAALAGCGLPALVASKTHRMAELEYACLFDCGTVAIARMLAVGCASALEMVFVVLLVPSFAQMNVLLACAYATVPFLLSCAGGMLLARRTRSSAAGAIMVVFALIVACACVALASALPQMYMPVSAGAWAVAAAAGAVWAVRETHALLGGIAAGIDAYCETVDERVMKGSGISWS</sequence>